<evidence type="ECO:0000256" key="1">
    <source>
        <dbReference type="SAM" id="MobiDB-lite"/>
    </source>
</evidence>
<gene>
    <name evidence="2" type="ORF">PCOS0759_LOCUS5025</name>
</gene>
<organism evidence="2">
    <name type="scientific">Percolomonas cosmopolitus</name>
    <dbReference type="NCBI Taxonomy" id="63605"/>
    <lineage>
        <taxon>Eukaryota</taxon>
        <taxon>Discoba</taxon>
        <taxon>Heterolobosea</taxon>
        <taxon>Tetramitia</taxon>
        <taxon>Eutetramitia</taxon>
        <taxon>Percolomonadidae</taxon>
        <taxon>Percolomonas</taxon>
    </lineage>
</organism>
<dbReference type="AlphaFoldDB" id="A0A7S1KQJ0"/>
<name>A0A7S1KQJ0_9EUKA</name>
<feature type="compositionally biased region" description="Basic and acidic residues" evidence="1">
    <location>
        <begin position="39"/>
        <end position="51"/>
    </location>
</feature>
<feature type="compositionally biased region" description="Polar residues" evidence="1">
    <location>
        <begin position="63"/>
        <end position="77"/>
    </location>
</feature>
<sequence length="399" mass="44989">MSTQPSPSSAPKKDTQDLSTLLKQGDMQDLLEKLSGGVLKEDQEAEGRGEQQRQGASSADPKVSQNTNSSSATTHQQIPLELTSIEALTKRLAEDLGTNFLNDDEDEDDVLSDTLANDAFLSEDAFRSQLMRDFASLTEPSSVSKTHLKEIYLRILKEGASLLYDPSHAEKFLKDLAPQEMSALWNILAMTPDETIEYFDADPVVVEALKKAPSVAQMAGGANSGSKSLWNKLLHDDDDADDSRMQSSLDDTERVNSLLRRATNEVKDAIAVFEENLVQYSTHPERILDLCNKLSQEDQKIFLDILFLEYSPEKMEQKLRQRRFQQEEERAKRVESLSEISLDMNLVAHVFKEILTHMKAYKKYPEKFDPLIQKLNGLEKEALEAMIKAFWDVSVRVGQ</sequence>
<accession>A0A7S1KQJ0</accession>
<reference evidence="2" key="1">
    <citation type="submission" date="2021-01" db="EMBL/GenBank/DDBJ databases">
        <authorList>
            <person name="Corre E."/>
            <person name="Pelletier E."/>
            <person name="Niang G."/>
            <person name="Scheremetjew M."/>
            <person name="Finn R."/>
            <person name="Kale V."/>
            <person name="Holt S."/>
            <person name="Cochrane G."/>
            <person name="Meng A."/>
            <person name="Brown T."/>
            <person name="Cohen L."/>
        </authorList>
    </citation>
    <scope>NUCLEOTIDE SEQUENCE</scope>
    <source>
        <strain evidence="2">WS</strain>
    </source>
</reference>
<proteinExistence type="predicted"/>
<dbReference type="EMBL" id="HBGD01006046">
    <property type="protein sequence ID" value="CAD9081785.1"/>
    <property type="molecule type" value="Transcribed_RNA"/>
</dbReference>
<feature type="region of interest" description="Disordered" evidence="1">
    <location>
        <begin position="1"/>
        <end position="78"/>
    </location>
</feature>
<protein>
    <submittedName>
        <fullName evidence="2">Uncharacterized protein</fullName>
    </submittedName>
</protein>
<evidence type="ECO:0000313" key="2">
    <source>
        <dbReference type="EMBL" id="CAD9081785.1"/>
    </source>
</evidence>